<protein>
    <submittedName>
        <fullName evidence="3">ISPsy6, transposase</fullName>
    </submittedName>
</protein>
<dbReference type="AlphaFoldDB" id="F2AQ47"/>
<organism evidence="3 4">
    <name type="scientific">Rhodopirellula baltica WH47</name>
    <dbReference type="NCBI Taxonomy" id="991778"/>
    <lineage>
        <taxon>Bacteria</taxon>
        <taxon>Pseudomonadati</taxon>
        <taxon>Planctomycetota</taxon>
        <taxon>Planctomycetia</taxon>
        <taxon>Pirellulales</taxon>
        <taxon>Pirellulaceae</taxon>
        <taxon>Rhodopirellula</taxon>
    </lineage>
</organism>
<sequence>MLLKMVIYQILLGNHSPATWYKEAKRNTDMTWLGRGYKPSRTVWYDFRDRAGKFIDQLHQQVVDIAIEQRHLDPSIGALDGSSVAACASRHRMVNLATLNKRKAILQGAIDASVDPERMLPKWVPPSEVGRADLLARIEHAGEVLAARHQQNDARPSGKRKDPNKIVVSLSDPDAPLGLDKRKTYRPLYTIQNVVDPSSYLIISYTCTASATDAGMLPVMIDQTQKITRGSLKRMLADGGYCSILDIRDGTDRGIELIAPVSASGTSRQNKSREGLPQIPREQFTYDAQANHYTCPAGEILKYKDREKKQRGGDRFLYQSRFQGDTETCNACVLSGQCL</sequence>
<proteinExistence type="predicted"/>
<accession>F2AQ47</accession>
<dbReference type="GO" id="GO:0006313">
    <property type="term" value="P:DNA transposition"/>
    <property type="evidence" value="ECO:0007669"/>
    <property type="project" value="InterPro"/>
</dbReference>
<dbReference type="PANTHER" id="PTHR33408">
    <property type="entry name" value="TRANSPOSASE"/>
    <property type="match status" value="1"/>
</dbReference>
<dbReference type="InterPro" id="IPR002559">
    <property type="entry name" value="Transposase_11"/>
</dbReference>
<feature type="non-terminal residue" evidence="3">
    <location>
        <position position="339"/>
    </location>
</feature>
<dbReference type="PANTHER" id="PTHR33408:SF4">
    <property type="entry name" value="TRANSPOSASE DDE DOMAIN-CONTAINING PROTEIN"/>
    <property type="match status" value="1"/>
</dbReference>
<dbReference type="Pfam" id="PF01609">
    <property type="entry name" value="DDE_Tnp_1"/>
    <property type="match status" value="1"/>
</dbReference>
<dbReference type="RefSeq" id="WP_007325758.1">
    <property type="nucleotide sequence ID" value="NZ_AFAR01000105.1"/>
</dbReference>
<reference evidence="3 4" key="1">
    <citation type="journal article" date="2013" name="Mar. Genomics">
        <title>Expression of sulfatases in Rhodopirellula baltica and the diversity of sulfatases in the genus Rhodopirellula.</title>
        <authorList>
            <person name="Wegner C.E."/>
            <person name="Richter-Heitmann T."/>
            <person name="Klindworth A."/>
            <person name="Klockow C."/>
            <person name="Richter M."/>
            <person name="Achstetter T."/>
            <person name="Glockner F.O."/>
            <person name="Harder J."/>
        </authorList>
    </citation>
    <scope>NUCLEOTIDE SEQUENCE [LARGE SCALE GENOMIC DNA]</scope>
    <source>
        <strain evidence="3 4">WH47</strain>
    </source>
</reference>
<dbReference type="Proteomes" id="UP000006222">
    <property type="component" value="Unassembled WGS sequence"/>
</dbReference>
<dbReference type="GO" id="GO:0003677">
    <property type="term" value="F:DNA binding"/>
    <property type="evidence" value="ECO:0007669"/>
    <property type="project" value="InterPro"/>
</dbReference>
<comment type="caution">
    <text evidence="3">The sequence shown here is derived from an EMBL/GenBank/DDBJ whole genome shotgun (WGS) entry which is preliminary data.</text>
</comment>
<evidence type="ECO:0000313" key="4">
    <source>
        <dbReference type="Proteomes" id="UP000006222"/>
    </source>
</evidence>
<evidence type="ECO:0000313" key="3">
    <source>
        <dbReference type="EMBL" id="EGF28211.1"/>
    </source>
</evidence>
<feature type="region of interest" description="Disordered" evidence="1">
    <location>
        <begin position="147"/>
        <end position="172"/>
    </location>
</feature>
<dbReference type="EMBL" id="AFAR01000105">
    <property type="protein sequence ID" value="EGF28211.1"/>
    <property type="molecule type" value="Genomic_DNA"/>
</dbReference>
<gene>
    <name evidence="3" type="ORF">RBWH47_02142</name>
</gene>
<dbReference type="GO" id="GO:0004803">
    <property type="term" value="F:transposase activity"/>
    <property type="evidence" value="ECO:0007669"/>
    <property type="project" value="InterPro"/>
</dbReference>
<name>F2AQ47_RHOBT</name>
<evidence type="ECO:0000259" key="2">
    <source>
        <dbReference type="Pfam" id="PF01609"/>
    </source>
</evidence>
<evidence type="ECO:0000256" key="1">
    <source>
        <dbReference type="SAM" id="MobiDB-lite"/>
    </source>
</evidence>
<feature type="domain" description="Transposase IS4-like" evidence="2">
    <location>
        <begin position="180"/>
        <end position="288"/>
    </location>
</feature>